<dbReference type="PROSITE" id="PS51257">
    <property type="entry name" value="PROKAR_LIPOPROTEIN"/>
    <property type="match status" value="1"/>
</dbReference>
<evidence type="ECO:0000256" key="2">
    <source>
        <dbReference type="ARBA" id="ARBA00022448"/>
    </source>
</evidence>
<dbReference type="PANTHER" id="PTHR43649:SF29">
    <property type="entry name" value="OSMOPROTECTIVE COMPOUNDS-BINDING PROTEIN GGTB"/>
    <property type="match status" value="1"/>
</dbReference>
<name>A0ABT7MWJ5_9MICO</name>
<comment type="caution">
    <text evidence="4">The sequence shown here is derived from an EMBL/GenBank/DDBJ whole genome shotgun (WGS) entry which is preliminary data.</text>
</comment>
<dbReference type="EMBL" id="JASXSZ010000001">
    <property type="protein sequence ID" value="MDL9978811.1"/>
    <property type="molecule type" value="Genomic_DNA"/>
</dbReference>
<sequence length="436" mass="45917">MMQRKRMLGVGGVAVIAAAALAGCSGSSGSDANHTVTIMGAFTDAQAKAFQADLDAWSKSSGVKAKYSGSTDFQTAIVAKAAAGNPPDIAIFPQPGVLAGQEKTLYPLEDLGIDVKSVTSDEAKGLADIAVSGGKTYGLPYSINVKSLVWYNPAAFQKNNLTVPKTADELTALEKTITDKGLGYPWCVGIESGAATGWPATDWLEEYVLRDAGADTYKKWIAGDVKFSDAPIKAAGQKVQSMLLAAGQVNGGGAAAATTSFQTAGNQLWADGKDKGQCFMMKQGSFIADFFPDNIKAQIAQGDTSQVNFFQVPSASGQANSMEGGGDLVGAYSKDSNTAKVVDYLVSKEFGTHGYASQAIFLSPHNTFDSTKYTSVLQKNAQTLLKNSTVFGFDASDMMPAQVGSGTEWKFLTQWFAGQITMDSAFQQIDASWPSK</sequence>
<keyword evidence="3" id="KW-0732">Signal</keyword>
<evidence type="ECO:0000313" key="4">
    <source>
        <dbReference type="EMBL" id="MDL9978811.1"/>
    </source>
</evidence>
<gene>
    <name evidence="4" type="ORF">QSV35_05675</name>
</gene>
<dbReference type="Proteomes" id="UP001235064">
    <property type="component" value="Unassembled WGS sequence"/>
</dbReference>
<feature type="signal peptide" evidence="3">
    <location>
        <begin position="1"/>
        <end position="22"/>
    </location>
</feature>
<protein>
    <submittedName>
        <fullName evidence="4">ABC transporter substrate-binding protein</fullName>
    </submittedName>
</protein>
<keyword evidence="2" id="KW-0813">Transport</keyword>
<proteinExistence type="inferred from homology"/>
<keyword evidence="5" id="KW-1185">Reference proteome</keyword>
<dbReference type="RefSeq" id="WP_286287544.1">
    <property type="nucleotide sequence ID" value="NZ_JASXSZ010000001.1"/>
</dbReference>
<feature type="chain" id="PRO_5047177710" evidence="3">
    <location>
        <begin position="23"/>
        <end position="436"/>
    </location>
</feature>
<accession>A0ABT7MWJ5</accession>
<dbReference type="InterPro" id="IPR006059">
    <property type="entry name" value="SBP"/>
</dbReference>
<evidence type="ECO:0000313" key="5">
    <source>
        <dbReference type="Proteomes" id="UP001235064"/>
    </source>
</evidence>
<dbReference type="PANTHER" id="PTHR43649">
    <property type="entry name" value="ARABINOSE-BINDING PROTEIN-RELATED"/>
    <property type="match status" value="1"/>
</dbReference>
<dbReference type="SUPFAM" id="SSF53850">
    <property type="entry name" value="Periplasmic binding protein-like II"/>
    <property type="match status" value="1"/>
</dbReference>
<evidence type="ECO:0000256" key="1">
    <source>
        <dbReference type="ARBA" id="ARBA00008520"/>
    </source>
</evidence>
<evidence type="ECO:0000256" key="3">
    <source>
        <dbReference type="SAM" id="SignalP"/>
    </source>
</evidence>
<dbReference type="Gene3D" id="3.40.190.10">
    <property type="entry name" value="Periplasmic binding protein-like II"/>
    <property type="match status" value="2"/>
</dbReference>
<reference evidence="4 5" key="1">
    <citation type="submission" date="2023-06" db="EMBL/GenBank/DDBJ databases">
        <title>Microbacterium sp. nov., isolated from a waste landfill.</title>
        <authorList>
            <person name="Wen W."/>
        </authorList>
    </citation>
    <scope>NUCLEOTIDE SEQUENCE [LARGE SCALE GENOMIC DNA]</scope>
    <source>
        <strain evidence="4 5">ASV49</strain>
    </source>
</reference>
<organism evidence="4 5">
    <name type="scientific">Microbacterium candidum</name>
    <dbReference type="NCBI Taxonomy" id="3041922"/>
    <lineage>
        <taxon>Bacteria</taxon>
        <taxon>Bacillati</taxon>
        <taxon>Actinomycetota</taxon>
        <taxon>Actinomycetes</taxon>
        <taxon>Micrococcales</taxon>
        <taxon>Microbacteriaceae</taxon>
        <taxon>Microbacterium</taxon>
    </lineage>
</organism>
<dbReference type="Pfam" id="PF13416">
    <property type="entry name" value="SBP_bac_8"/>
    <property type="match status" value="1"/>
</dbReference>
<comment type="similarity">
    <text evidence="1">Belongs to the bacterial solute-binding protein 1 family.</text>
</comment>
<dbReference type="InterPro" id="IPR050490">
    <property type="entry name" value="Bact_solute-bd_prot1"/>
</dbReference>